<dbReference type="CDD" id="cd01948">
    <property type="entry name" value="EAL"/>
    <property type="match status" value="1"/>
</dbReference>
<dbReference type="GO" id="GO:0000160">
    <property type="term" value="P:phosphorelay signal transduction system"/>
    <property type="evidence" value="ECO:0007669"/>
    <property type="project" value="InterPro"/>
</dbReference>
<dbReference type="RefSeq" id="WP_183729761.1">
    <property type="nucleotide sequence ID" value="NZ_JACHID010000003.1"/>
</dbReference>
<dbReference type="InterPro" id="IPR011006">
    <property type="entry name" value="CheY-like_superfamily"/>
</dbReference>
<evidence type="ECO:0000313" key="6">
    <source>
        <dbReference type="Proteomes" id="UP000528322"/>
    </source>
</evidence>
<dbReference type="GO" id="GO:0071111">
    <property type="term" value="F:cyclic-guanylate-specific phosphodiesterase activity"/>
    <property type="evidence" value="ECO:0007669"/>
    <property type="project" value="InterPro"/>
</dbReference>
<dbReference type="Proteomes" id="UP000528322">
    <property type="component" value="Unassembled WGS sequence"/>
</dbReference>
<dbReference type="InterPro" id="IPR035919">
    <property type="entry name" value="EAL_sf"/>
</dbReference>
<protein>
    <submittedName>
        <fullName evidence="5">EAL domain-containing protein (Putative c-di-GMP-specific phosphodiesterase class I)/ActR/RegA family two-component response regulator</fullName>
    </submittedName>
</protein>
<evidence type="ECO:0000259" key="3">
    <source>
        <dbReference type="PROSITE" id="PS50883"/>
    </source>
</evidence>
<name>A0A7W8DGD7_9BACT</name>
<dbReference type="InterPro" id="IPR050706">
    <property type="entry name" value="Cyclic-di-GMP_PDE-like"/>
</dbReference>
<dbReference type="SMART" id="SM00448">
    <property type="entry name" value="REC"/>
    <property type="match status" value="1"/>
</dbReference>
<dbReference type="PROSITE" id="PS50110">
    <property type="entry name" value="RESPONSE_REGULATORY"/>
    <property type="match status" value="1"/>
</dbReference>
<dbReference type="Pfam" id="PF00563">
    <property type="entry name" value="EAL"/>
    <property type="match status" value="1"/>
</dbReference>
<feature type="domain" description="GGDEF" evidence="4">
    <location>
        <begin position="156"/>
        <end position="291"/>
    </location>
</feature>
<keyword evidence="6" id="KW-1185">Reference proteome</keyword>
<organism evidence="5 6">
    <name type="scientific">Desulfurispira natronophila</name>
    <dbReference type="NCBI Taxonomy" id="682562"/>
    <lineage>
        <taxon>Bacteria</taxon>
        <taxon>Pseudomonadati</taxon>
        <taxon>Chrysiogenota</taxon>
        <taxon>Chrysiogenia</taxon>
        <taxon>Chrysiogenales</taxon>
        <taxon>Chrysiogenaceae</taxon>
        <taxon>Desulfurispira</taxon>
    </lineage>
</organism>
<feature type="domain" description="EAL" evidence="3">
    <location>
        <begin position="302"/>
        <end position="550"/>
    </location>
</feature>
<dbReference type="SUPFAM" id="SSF55073">
    <property type="entry name" value="Nucleotide cyclase"/>
    <property type="match status" value="1"/>
</dbReference>
<evidence type="ECO:0000256" key="1">
    <source>
        <dbReference type="PROSITE-ProRule" id="PRU00169"/>
    </source>
</evidence>
<evidence type="ECO:0000313" key="5">
    <source>
        <dbReference type="EMBL" id="MBB5021302.1"/>
    </source>
</evidence>
<dbReference type="PANTHER" id="PTHR33121">
    <property type="entry name" value="CYCLIC DI-GMP PHOSPHODIESTERASE PDEF"/>
    <property type="match status" value="1"/>
</dbReference>
<feature type="modified residue" description="4-aspartylphosphate" evidence="1">
    <location>
        <position position="55"/>
    </location>
</feature>
<reference evidence="5 6" key="1">
    <citation type="submission" date="2020-08" db="EMBL/GenBank/DDBJ databases">
        <title>Genomic Encyclopedia of Type Strains, Phase IV (KMG-IV): sequencing the most valuable type-strain genomes for metagenomic binning, comparative biology and taxonomic classification.</title>
        <authorList>
            <person name="Goeker M."/>
        </authorList>
    </citation>
    <scope>NUCLEOTIDE SEQUENCE [LARGE SCALE GENOMIC DNA]</scope>
    <source>
        <strain evidence="5 6">DSM 22071</strain>
    </source>
</reference>
<dbReference type="InterPro" id="IPR001633">
    <property type="entry name" value="EAL_dom"/>
</dbReference>
<dbReference type="Gene3D" id="3.30.70.270">
    <property type="match status" value="1"/>
</dbReference>
<comment type="caution">
    <text evidence="5">The sequence shown here is derived from an EMBL/GenBank/DDBJ whole genome shotgun (WGS) entry which is preliminary data.</text>
</comment>
<proteinExistence type="predicted"/>
<dbReference type="InterPro" id="IPR029787">
    <property type="entry name" value="Nucleotide_cyclase"/>
</dbReference>
<sequence>MADQATILIVDDIEDNRLAVKAALRKEGYHFLEASDGQQGIEIARQHRPDLIIIDALMPNVNGFEAVRQLRSDIQTQRTPVLMISALDQKDDKIKAIEAGVDDFVSKPFDRVELRVRCQAFVRNSLLNRQYVLATRNPLTGLANKVALIQDLGEFSHPALFLFAIDNYDEFHEIHTMATVDAIERQFALNLDQLVPQCCPIPWQIYHFGDGEFAILLDDAVQCLDVTKAHEFSSKLADNIQQGSISIDESDFDISITLGFSMTRENILENARLALRYAQKQNQPSVFAEDIIEDVQDAVQKNFNWLRRVKEAIQDDRIIAYFQPIYNNLTSTIERYEALVRLVDIDGTVHSPFHFLPAAKSSRYYFFITQSVIEQSFAVFESNQYEFSVNLTRDDIEQDFIRGFLLKKIMENPETAKRLTFEFVEDESLSNYDVLKKFVKQVKSYGVKIAIDDFGAGYSNFVRLLDLQADVLKIDGSLVRDMDHNHVKRNIVETIKVFADKANMTTVAEFVSNEKIFSIVKDIGIQYSQGYYIAAPEAGLATRPEHENEEE</sequence>
<accession>A0A7W8DGD7</accession>
<dbReference type="InterPro" id="IPR000160">
    <property type="entry name" value="GGDEF_dom"/>
</dbReference>
<evidence type="ECO:0000259" key="4">
    <source>
        <dbReference type="PROSITE" id="PS50887"/>
    </source>
</evidence>
<dbReference type="PROSITE" id="PS50883">
    <property type="entry name" value="EAL"/>
    <property type="match status" value="1"/>
</dbReference>
<dbReference type="InterPro" id="IPR001789">
    <property type="entry name" value="Sig_transdc_resp-reg_receiver"/>
</dbReference>
<evidence type="ECO:0000259" key="2">
    <source>
        <dbReference type="PROSITE" id="PS50110"/>
    </source>
</evidence>
<dbReference type="EMBL" id="JACHID010000003">
    <property type="protein sequence ID" value="MBB5021302.1"/>
    <property type="molecule type" value="Genomic_DNA"/>
</dbReference>
<feature type="domain" description="Response regulatory" evidence="2">
    <location>
        <begin position="6"/>
        <end position="122"/>
    </location>
</feature>
<dbReference type="SMART" id="SM00267">
    <property type="entry name" value="GGDEF"/>
    <property type="match status" value="1"/>
</dbReference>
<dbReference type="PANTHER" id="PTHR33121:SF15">
    <property type="entry name" value="BLUE LIGHT- AND TEMPERATURE-REGULATED ANTIREPRESSOR BLUF"/>
    <property type="match status" value="1"/>
</dbReference>
<gene>
    <name evidence="5" type="ORF">HNR37_000611</name>
</gene>
<dbReference type="SMART" id="SM00052">
    <property type="entry name" value="EAL"/>
    <property type="match status" value="1"/>
</dbReference>
<dbReference type="InterPro" id="IPR043128">
    <property type="entry name" value="Rev_trsase/Diguanyl_cyclase"/>
</dbReference>
<keyword evidence="1" id="KW-0597">Phosphoprotein</keyword>
<dbReference type="Pfam" id="PF00072">
    <property type="entry name" value="Response_reg"/>
    <property type="match status" value="1"/>
</dbReference>
<dbReference type="SUPFAM" id="SSF52172">
    <property type="entry name" value="CheY-like"/>
    <property type="match status" value="1"/>
</dbReference>
<dbReference type="AlphaFoldDB" id="A0A7W8DGD7"/>
<dbReference type="Gene3D" id="3.40.50.2300">
    <property type="match status" value="1"/>
</dbReference>
<dbReference type="PROSITE" id="PS50887">
    <property type="entry name" value="GGDEF"/>
    <property type="match status" value="1"/>
</dbReference>
<dbReference type="Gene3D" id="3.20.20.450">
    <property type="entry name" value="EAL domain"/>
    <property type="match status" value="1"/>
</dbReference>
<dbReference type="SUPFAM" id="SSF141868">
    <property type="entry name" value="EAL domain-like"/>
    <property type="match status" value="1"/>
</dbReference>